<name>A0A2A5WFP1_9GAMM</name>
<dbReference type="PRINTS" id="PR01415">
    <property type="entry name" value="ANKYRIN"/>
</dbReference>
<dbReference type="EMBL" id="NTJZ01000002">
    <property type="protein sequence ID" value="PDH35088.1"/>
    <property type="molecule type" value="Genomic_DNA"/>
</dbReference>
<dbReference type="PANTHER" id="PTHR24198:SF165">
    <property type="entry name" value="ANKYRIN REPEAT-CONTAINING PROTEIN-RELATED"/>
    <property type="match status" value="1"/>
</dbReference>
<dbReference type="AlphaFoldDB" id="A0A2A5WFP1"/>
<dbReference type="Pfam" id="PF12796">
    <property type="entry name" value="Ank_2"/>
    <property type="match status" value="2"/>
</dbReference>
<reference evidence="5 6" key="1">
    <citation type="submission" date="2017-08" db="EMBL/GenBank/DDBJ databases">
        <title>Fine stratification of microbial communities through a metagenomic profile of the photic zone.</title>
        <authorList>
            <person name="Haro-Moreno J.M."/>
            <person name="Lopez-Perez M."/>
            <person name="De La Torre J."/>
            <person name="Picazo A."/>
            <person name="Camacho A."/>
            <person name="Rodriguez-Valera F."/>
        </authorList>
    </citation>
    <scope>NUCLEOTIDE SEQUENCE [LARGE SCALE GENOMIC DNA]</scope>
    <source>
        <strain evidence="5">MED-G28</strain>
    </source>
</reference>
<dbReference type="PROSITE" id="PS50297">
    <property type="entry name" value="ANK_REP_REGION"/>
    <property type="match status" value="7"/>
</dbReference>
<feature type="repeat" description="ANK" evidence="3">
    <location>
        <begin position="192"/>
        <end position="224"/>
    </location>
</feature>
<feature type="chain" id="PRO_5012247003" evidence="4">
    <location>
        <begin position="27"/>
        <end position="466"/>
    </location>
</feature>
<keyword evidence="4" id="KW-0732">Signal</keyword>
<dbReference type="PANTHER" id="PTHR24198">
    <property type="entry name" value="ANKYRIN REPEAT AND PROTEIN KINASE DOMAIN-CONTAINING PROTEIN"/>
    <property type="match status" value="1"/>
</dbReference>
<proteinExistence type="predicted"/>
<evidence type="ECO:0000256" key="1">
    <source>
        <dbReference type="ARBA" id="ARBA00022737"/>
    </source>
</evidence>
<feature type="repeat" description="ANK" evidence="3">
    <location>
        <begin position="92"/>
        <end position="124"/>
    </location>
</feature>
<evidence type="ECO:0000256" key="4">
    <source>
        <dbReference type="SAM" id="SignalP"/>
    </source>
</evidence>
<feature type="repeat" description="ANK" evidence="3">
    <location>
        <begin position="125"/>
        <end position="157"/>
    </location>
</feature>
<feature type="repeat" description="ANK" evidence="3">
    <location>
        <begin position="323"/>
        <end position="355"/>
    </location>
</feature>
<keyword evidence="2 3" id="KW-0040">ANK repeat</keyword>
<feature type="repeat" description="ANK" evidence="3">
    <location>
        <begin position="401"/>
        <end position="433"/>
    </location>
</feature>
<evidence type="ECO:0000256" key="3">
    <source>
        <dbReference type="PROSITE-ProRule" id="PRU00023"/>
    </source>
</evidence>
<dbReference type="Gene3D" id="1.25.40.20">
    <property type="entry name" value="Ankyrin repeat-containing domain"/>
    <property type="match status" value="4"/>
</dbReference>
<evidence type="ECO:0000313" key="5">
    <source>
        <dbReference type="EMBL" id="PDH35088.1"/>
    </source>
</evidence>
<dbReference type="Pfam" id="PF00023">
    <property type="entry name" value="Ank"/>
    <property type="match status" value="3"/>
</dbReference>
<dbReference type="Proteomes" id="UP000219329">
    <property type="component" value="Unassembled WGS sequence"/>
</dbReference>
<organism evidence="5 6">
    <name type="scientific">OM182 bacterium MED-G28</name>
    <dbReference type="NCBI Taxonomy" id="1986256"/>
    <lineage>
        <taxon>Bacteria</taxon>
        <taxon>Pseudomonadati</taxon>
        <taxon>Pseudomonadota</taxon>
        <taxon>Gammaproteobacteria</taxon>
        <taxon>OMG group</taxon>
        <taxon>OM182 clade</taxon>
    </lineage>
</organism>
<keyword evidence="1" id="KW-0677">Repeat</keyword>
<accession>A0A2A5WFP1</accession>
<protein>
    <submittedName>
        <fullName evidence="5">Uncharacterized protein</fullName>
    </submittedName>
</protein>
<evidence type="ECO:0000256" key="2">
    <source>
        <dbReference type="ARBA" id="ARBA00023043"/>
    </source>
</evidence>
<sequence length="466" mass="48873">MSQRYTSLVKVYLTAFSFCAIGFVHGDNSDLLKAAESNDTNTVNAMLLDGADVSVTQTDGATALHWAAYWNEIDLAAKLLEAGSEINAKNELGVAPLSIACRNGSLAMVTTLLAQGADPLTEEPSGETALMTCARTGSAGAVIQLLAGGANPNALETNSGQSALMWAASGGHTSAVRALIEAGANTNAQSRGNFSPLMFAARAGALEVAGLLLEAGATVNTSTTDGLSPLLIAAASLDAITGSDYRLVVENSDHETLGLLLLEYGADVNQADQYGMTSLHYSVEMNKPILLKALLDKGADPNAQLTQGLPFRRGDYVGREAYNGASPFWLAARLGDVDKMKYLLDSGADPELRQAWGVTPLMVAAGLTQSDSRMVDEAKLLEALKMLALDVGANIYAIDRSGQTAIHGAANVSGNRLIEFLVSLGADPMAEDNRGRTPHDVAMRTLRPRPVTAALLRELSNKVAPL</sequence>
<evidence type="ECO:0000313" key="6">
    <source>
        <dbReference type="Proteomes" id="UP000219329"/>
    </source>
</evidence>
<dbReference type="InterPro" id="IPR036770">
    <property type="entry name" value="Ankyrin_rpt-contain_sf"/>
</dbReference>
<dbReference type="SMART" id="SM00248">
    <property type="entry name" value="ANK"/>
    <property type="match status" value="10"/>
</dbReference>
<feature type="signal peptide" evidence="4">
    <location>
        <begin position="1"/>
        <end position="26"/>
    </location>
</feature>
<comment type="caution">
    <text evidence="5">The sequence shown here is derived from an EMBL/GenBank/DDBJ whole genome shotgun (WGS) entry which is preliminary data.</text>
</comment>
<gene>
    <name evidence="5" type="ORF">CNF02_03405</name>
</gene>
<dbReference type="InterPro" id="IPR002110">
    <property type="entry name" value="Ankyrin_rpt"/>
</dbReference>
<feature type="repeat" description="ANK" evidence="3">
    <location>
        <begin position="159"/>
        <end position="191"/>
    </location>
</feature>
<feature type="repeat" description="ANK" evidence="3">
    <location>
        <begin position="274"/>
        <end position="306"/>
    </location>
</feature>
<feature type="repeat" description="ANK" evidence="3">
    <location>
        <begin position="59"/>
        <end position="91"/>
    </location>
</feature>
<dbReference type="PROSITE" id="PS50088">
    <property type="entry name" value="ANK_REPEAT"/>
    <property type="match status" value="8"/>
</dbReference>
<dbReference type="SUPFAM" id="SSF48403">
    <property type="entry name" value="Ankyrin repeat"/>
    <property type="match status" value="1"/>
</dbReference>